<dbReference type="EC" id="2.1.1.144" evidence="2"/>
<dbReference type="InterPro" id="IPR029063">
    <property type="entry name" value="SAM-dependent_MTases_sf"/>
</dbReference>
<dbReference type="Proteomes" id="UP000029384">
    <property type="component" value="Unassembled WGS sequence"/>
</dbReference>
<proteinExistence type="predicted"/>
<keyword evidence="2" id="KW-0489">Methyltransferase</keyword>
<dbReference type="SUPFAM" id="SSF53335">
    <property type="entry name" value="S-adenosyl-L-methionine-dependent methyltransferases"/>
    <property type="match status" value="1"/>
</dbReference>
<dbReference type="Pfam" id="PF05050">
    <property type="entry name" value="Methyltransf_21"/>
    <property type="match status" value="1"/>
</dbReference>
<dbReference type="AlphaFoldDB" id="A0A087S913"/>
<comment type="caution">
    <text evidence="2">The sequence shown here is derived from an EMBL/GenBank/DDBJ whole genome shotgun (WGS) entry which is preliminary data.</text>
</comment>
<dbReference type="InterPro" id="IPR006342">
    <property type="entry name" value="FkbM_mtfrase"/>
</dbReference>
<sequence length="270" mass="30615">MKTTTNSDDEYIVINREDKKYFLRGTDIDYWPYAEVILANVYSPFKLKKTDIVLDLGANIGLFTVKFADKVDQIISVEPELENFNVLKKNIHANNLSNVKSLNVALSDKDEMLKIEGTSALAKVSDTGRSTKATTLDSVLEICNISKANVIKIDIEGYEAIVLKSFRGLEHVREIIVETHGRKTEKEVLRILKDKNFTVVNISDFSKKNVIKEIICHPLSFLAAEKKNNFAVTKLCTKYLMRLGPKPGYLSENADIEVFYGFRINNKNNK</sequence>
<name>A0A087S913_9ARCH</name>
<keyword evidence="2" id="KW-0808">Transferase</keyword>
<reference evidence="2 3" key="1">
    <citation type="submission" date="2014-06" db="EMBL/GenBank/DDBJ databases">
        <authorList>
            <person name="Ngugi D.K."/>
            <person name="Blom J."/>
            <person name="Alam I."/>
            <person name="Rashid M."/>
            <person name="Baalawi W."/>
            <person name="Zhang G."/>
            <person name="Hikmawan T."/>
            <person name="Guan Y."/>
            <person name="Antunes A."/>
            <person name="Siam R."/>
            <person name="El-Dorry H."/>
            <person name="Bajic V."/>
            <person name="Stingl U."/>
        </authorList>
    </citation>
    <scope>NUCLEOTIDE SEQUENCE [LARGE SCALE GENOMIC DNA]</scope>
    <source>
        <strain evidence="2">SCGC AAA799-B03</strain>
    </source>
</reference>
<evidence type="ECO:0000259" key="1">
    <source>
        <dbReference type="Pfam" id="PF05050"/>
    </source>
</evidence>
<evidence type="ECO:0000313" key="2">
    <source>
        <dbReference type="EMBL" id="KFM22217.1"/>
    </source>
</evidence>
<evidence type="ECO:0000313" key="3">
    <source>
        <dbReference type="Proteomes" id="UP000029384"/>
    </source>
</evidence>
<organism evidence="2 3">
    <name type="scientific">Marine Group I thaumarchaeote SCGC AAA799-B03</name>
    <dbReference type="NCBI Taxonomy" id="1502289"/>
    <lineage>
        <taxon>Archaea</taxon>
        <taxon>Nitrososphaerota</taxon>
        <taxon>Marine Group I</taxon>
    </lineage>
</organism>
<protein>
    <submittedName>
        <fullName evidence="2">SAM-dependent methyltransferase tRNA-methyltransferase Translation protein</fullName>
        <ecNumber evidence="2">2.1.1.144</ecNumber>
    </submittedName>
</protein>
<dbReference type="EMBL" id="JOTA01000002">
    <property type="protein sequence ID" value="KFM22217.1"/>
    <property type="molecule type" value="Genomic_DNA"/>
</dbReference>
<dbReference type="PANTHER" id="PTHR34203:SF15">
    <property type="entry name" value="SLL1173 PROTEIN"/>
    <property type="match status" value="1"/>
</dbReference>
<dbReference type="PANTHER" id="PTHR34203">
    <property type="entry name" value="METHYLTRANSFERASE, FKBM FAMILY PROTEIN"/>
    <property type="match status" value="1"/>
</dbReference>
<gene>
    <name evidence="2" type="primary">rlmD</name>
    <name evidence="2" type="ORF">AAA799B03_00117</name>
</gene>
<keyword evidence="3" id="KW-1185">Reference proteome</keyword>
<accession>A0A087S913</accession>
<dbReference type="GO" id="GO:0030798">
    <property type="term" value="F:trans-aconitate 2-methyltransferase activity"/>
    <property type="evidence" value="ECO:0007669"/>
    <property type="project" value="UniProtKB-EC"/>
</dbReference>
<dbReference type="Gene3D" id="3.40.50.150">
    <property type="entry name" value="Vaccinia Virus protein VP39"/>
    <property type="match status" value="1"/>
</dbReference>
<feature type="domain" description="Methyltransferase FkbM" evidence="1">
    <location>
        <begin position="55"/>
        <end position="197"/>
    </location>
</feature>
<dbReference type="GO" id="GO:0032259">
    <property type="term" value="P:methylation"/>
    <property type="evidence" value="ECO:0007669"/>
    <property type="project" value="UniProtKB-KW"/>
</dbReference>
<dbReference type="InterPro" id="IPR052514">
    <property type="entry name" value="SAM-dependent_MTase"/>
</dbReference>
<dbReference type="NCBIfam" id="TIGR01444">
    <property type="entry name" value="fkbM_fam"/>
    <property type="match status" value="1"/>
</dbReference>